<keyword evidence="6 9" id="KW-0460">Magnesium</keyword>
<dbReference type="eggNOG" id="COG0669">
    <property type="taxonomic scope" value="Bacteria"/>
</dbReference>
<name>W5SVF4_9SPIR</name>
<comment type="pathway">
    <text evidence="9">Cofactor biosynthesis; coenzyme A biosynthesis; CoA from (R)-pantothenate: step 4/5.</text>
</comment>
<keyword evidence="7 9" id="KW-0173">Coenzyme A biosynthesis</keyword>
<evidence type="ECO:0000256" key="1">
    <source>
        <dbReference type="ARBA" id="ARBA00022490"/>
    </source>
</evidence>
<dbReference type="Proteomes" id="UP000019330">
    <property type="component" value="Chromosome"/>
</dbReference>
<keyword evidence="12" id="KW-1185">Reference proteome</keyword>
<feature type="binding site" evidence="9">
    <location>
        <begin position="125"/>
        <end position="131"/>
    </location>
    <ligand>
        <name>ATP</name>
        <dbReference type="ChEBI" id="CHEBI:30616"/>
    </ligand>
</feature>
<dbReference type="EMBL" id="CP005745">
    <property type="protein sequence ID" value="AHH10895.1"/>
    <property type="molecule type" value="Genomic_DNA"/>
</dbReference>
<evidence type="ECO:0000313" key="12">
    <source>
        <dbReference type="Proteomes" id="UP000019330"/>
    </source>
</evidence>
<feature type="binding site" evidence="9">
    <location>
        <begin position="90"/>
        <end position="92"/>
    </location>
    <ligand>
        <name>ATP</name>
        <dbReference type="ChEBI" id="CHEBI:30616"/>
    </ligand>
</feature>
<reference evidence="11" key="1">
    <citation type="submission" date="2013-04" db="EMBL/GenBank/DDBJ databases">
        <title>Comparative Genomics of Relapsing Fever Spirochetes.</title>
        <authorList>
            <person name="Schwan T.G."/>
            <person name="Raffel S.J."/>
            <person name="Porcella S.F."/>
            <person name="Martens C.A."/>
            <person name="Bruno D.P."/>
            <person name="Ricklefs S.M."/>
            <person name="Barbian K.B."/>
        </authorList>
    </citation>
    <scope>NUCLEOTIDE SEQUENCE [LARGE SCALE GENOMIC DNA]</scope>
    <source>
        <strain evidence="11">Co53</strain>
    </source>
</reference>
<dbReference type="UniPathway" id="UPA00241">
    <property type="reaction ID" value="UER00355"/>
</dbReference>
<dbReference type="PRINTS" id="PR01020">
    <property type="entry name" value="LPSBIOSNTHSS"/>
</dbReference>
<evidence type="ECO:0000256" key="5">
    <source>
        <dbReference type="ARBA" id="ARBA00022840"/>
    </source>
</evidence>
<dbReference type="HOGENOM" id="CLU_100149_1_1_12"/>
<comment type="function">
    <text evidence="9">Reversibly transfers an adenylyl group from ATP to 4'-phosphopantetheine, yielding dephospho-CoA (dPCoA) and pyrophosphate.</text>
</comment>
<sequence>MRVALFPGSFDPITWGHIDLVKRASSIFDKVIVLVANNSSKNYLFSDVERYELACEVIASLGWSRVFVDRYDGIILDYALKNDIGFIVRGVRAFHDFEFEFERYVVNNKLSPSIDIVFLPSRDKYLFVRSDLVKELIKNKNFDLSNFIPELVQKKVEI</sequence>
<dbReference type="InterPro" id="IPR014729">
    <property type="entry name" value="Rossmann-like_a/b/a_fold"/>
</dbReference>
<evidence type="ECO:0000259" key="10">
    <source>
        <dbReference type="Pfam" id="PF01467"/>
    </source>
</evidence>
<evidence type="ECO:0000313" key="11">
    <source>
        <dbReference type="EMBL" id="AHH10895.1"/>
    </source>
</evidence>
<evidence type="ECO:0000256" key="4">
    <source>
        <dbReference type="ARBA" id="ARBA00022741"/>
    </source>
</evidence>
<evidence type="ECO:0000256" key="6">
    <source>
        <dbReference type="ARBA" id="ARBA00022842"/>
    </source>
</evidence>
<comment type="cofactor">
    <cofactor evidence="9">
        <name>Mg(2+)</name>
        <dbReference type="ChEBI" id="CHEBI:18420"/>
    </cofactor>
</comment>
<keyword evidence="4 9" id="KW-0547">Nucleotide-binding</keyword>
<dbReference type="Pfam" id="PF01467">
    <property type="entry name" value="CTP_transf_like"/>
    <property type="match status" value="1"/>
</dbReference>
<comment type="subcellular location">
    <subcellularLocation>
        <location evidence="9">Cytoplasm</location>
    </subcellularLocation>
</comment>
<dbReference type="NCBIfam" id="TIGR00125">
    <property type="entry name" value="cyt_tran_rel"/>
    <property type="match status" value="1"/>
</dbReference>
<feature type="site" description="Transition state stabilizer" evidence="9">
    <location>
        <position position="17"/>
    </location>
</feature>
<dbReference type="EC" id="2.7.7.3" evidence="9"/>
<evidence type="ECO:0000256" key="9">
    <source>
        <dbReference type="HAMAP-Rule" id="MF_00151"/>
    </source>
</evidence>
<dbReference type="GO" id="GO:0015937">
    <property type="term" value="P:coenzyme A biosynthetic process"/>
    <property type="evidence" value="ECO:0007669"/>
    <property type="project" value="UniProtKB-UniRule"/>
</dbReference>
<dbReference type="STRING" id="1313292.BCO_0045300"/>
<dbReference type="InterPro" id="IPR004821">
    <property type="entry name" value="Cyt_trans-like"/>
</dbReference>
<feature type="binding site" evidence="9">
    <location>
        <position position="17"/>
    </location>
    <ligand>
        <name>ATP</name>
        <dbReference type="ChEBI" id="CHEBI:30616"/>
    </ligand>
</feature>
<comment type="catalytic activity">
    <reaction evidence="8 9">
        <text>(R)-4'-phosphopantetheine + ATP + H(+) = 3'-dephospho-CoA + diphosphate</text>
        <dbReference type="Rhea" id="RHEA:19801"/>
        <dbReference type="ChEBI" id="CHEBI:15378"/>
        <dbReference type="ChEBI" id="CHEBI:30616"/>
        <dbReference type="ChEBI" id="CHEBI:33019"/>
        <dbReference type="ChEBI" id="CHEBI:57328"/>
        <dbReference type="ChEBI" id="CHEBI:61723"/>
        <dbReference type="EC" id="2.7.7.3"/>
    </reaction>
</comment>
<feature type="binding site" evidence="9">
    <location>
        <begin position="9"/>
        <end position="10"/>
    </location>
    <ligand>
        <name>ATP</name>
        <dbReference type="ChEBI" id="CHEBI:30616"/>
    </ligand>
</feature>
<dbReference type="PANTHER" id="PTHR21342:SF1">
    <property type="entry name" value="PHOSPHOPANTETHEINE ADENYLYLTRANSFERASE"/>
    <property type="match status" value="1"/>
</dbReference>
<dbReference type="SUPFAM" id="SSF52374">
    <property type="entry name" value="Nucleotidylyl transferase"/>
    <property type="match status" value="1"/>
</dbReference>
<keyword evidence="1 9" id="KW-0963">Cytoplasm</keyword>
<evidence type="ECO:0000256" key="2">
    <source>
        <dbReference type="ARBA" id="ARBA00022679"/>
    </source>
</evidence>
<protein>
    <recommendedName>
        <fullName evidence="9">Phosphopantetheine adenylyltransferase</fullName>
        <ecNumber evidence="9">2.7.7.3</ecNumber>
    </recommendedName>
    <alternativeName>
        <fullName evidence="9">Dephospho-CoA pyrophosphorylase</fullName>
    </alternativeName>
    <alternativeName>
        <fullName evidence="9">Pantetheine-phosphate adenylyltransferase</fullName>
        <shortName evidence="9">PPAT</shortName>
    </alternativeName>
</protein>
<proteinExistence type="inferred from homology"/>
<dbReference type="AlphaFoldDB" id="W5SVF4"/>
<feature type="domain" description="Cytidyltransferase-like" evidence="10">
    <location>
        <begin position="5"/>
        <end position="135"/>
    </location>
</feature>
<comment type="subunit">
    <text evidence="9">Homohexamer.</text>
</comment>
<dbReference type="GO" id="GO:0004595">
    <property type="term" value="F:pantetheine-phosphate adenylyltransferase activity"/>
    <property type="evidence" value="ECO:0007669"/>
    <property type="project" value="UniProtKB-UniRule"/>
</dbReference>
<keyword evidence="2 9" id="KW-0808">Transferase</keyword>
<feature type="binding site" evidence="9">
    <location>
        <position position="75"/>
    </location>
    <ligand>
        <name>substrate</name>
    </ligand>
</feature>
<dbReference type="GO" id="GO:0005524">
    <property type="term" value="F:ATP binding"/>
    <property type="evidence" value="ECO:0007669"/>
    <property type="project" value="UniProtKB-KW"/>
</dbReference>
<dbReference type="PATRIC" id="fig|1313292.3.peg.758"/>
<dbReference type="GO" id="GO:0005737">
    <property type="term" value="C:cytoplasm"/>
    <property type="evidence" value="ECO:0007669"/>
    <property type="project" value="UniProtKB-SubCell"/>
</dbReference>
<comment type="similarity">
    <text evidence="9">Belongs to the bacterial CoaD family.</text>
</comment>
<dbReference type="HAMAP" id="MF_00151">
    <property type="entry name" value="PPAT_bact"/>
    <property type="match status" value="1"/>
</dbReference>
<feature type="binding site" evidence="9">
    <location>
        <position position="41"/>
    </location>
    <ligand>
        <name>substrate</name>
    </ligand>
</feature>
<feature type="binding site" evidence="9">
    <location>
        <position position="9"/>
    </location>
    <ligand>
        <name>substrate</name>
    </ligand>
</feature>
<accession>W5SVF4</accession>
<evidence type="ECO:0000256" key="3">
    <source>
        <dbReference type="ARBA" id="ARBA00022695"/>
    </source>
</evidence>
<evidence type="ECO:0000256" key="8">
    <source>
        <dbReference type="ARBA" id="ARBA00029346"/>
    </source>
</evidence>
<feature type="binding site" evidence="9">
    <location>
        <position position="89"/>
    </location>
    <ligand>
        <name>substrate</name>
    </ligand>
</feature>
<dbReference type="PANTHER" id="PTHR21342">
    <property type="entry name" value="PHOSPHOPANTETHEINE ADENYLYLTRANSFERASE"/>
    <property type="match status" value="1"/>
</dbReference>
<keyword evidence="5 9" id="KW-0067">ATP-binding</keyword>
<dbReference type="NCBIfam" id="TIGR01510">
    <property type="entry name" value="coaD_prev_kdtB"/>
    <property type="match status" value="1"/>
</dbReference>
<keyword evidence="3 9" id="KW-0548">Nucleotidyltransferase</keyword>
<evidence type="ECO:0000256" key="7">
    <source>
        <dbReference type="ARBA" id="ARBA00022993"/>
    </source>
</evidence>
<gene>
    <name evidence="9" type="primary">coaD</name>
    <name evidence="11" type="ORF">BCO_0045300</name>
</gene>
<feature type="binding site" evidence="9">
    <location>
        <position position="100"/>
    </location>
    <ligand>
        <name>ATP</name>
        <dbReference type="ChEBI" id="CHEBI:30616"/>
    </ligand>
</feature>
<dbReference type="InterPro" id="IPR001980">
    <property type="entry name" value="PPAT"/>
</dbReference>
<organism evidence="11 12">
    <name type="scientific">Borrelia coriaceae ATCC 43381</name>
    <dbReference type="NCBI Taxonomy" id="1408429"/>
    <lineage>
        <taxon>Bacteria</taxon>
        <taxon>Pseudomonadati</taxon>
        <taxon>Spirochaetota</taxon>
        <taxon>Spirochaetia</taxon>
        <taxon>Spirochaetales</taxon>
        <taxon>Borreliaceae</taxon>
        <taxon>Borrelia</taxon>
    </lineage>
</organism>
<dbReference type="Gene3D" id="3.40.50.620">
    <property type="entry name" value="HUPs"/>
    <property type="match status" value="1"/>
</dbReference>